<evidence type="ECO:0000313" key="4">
    <source>
        <dbReference type="Proteomes" id="UP000739538"/>
    </source>
</evidence>
<evidence type="ECO:0000259" key="2">
    <source>
        <dbReference type="Pfam" id="PF13635"/>
    </source>
</evidence>
<dbReference type="GO" id="GO:0005524">
    <property type="term" value="F:ATP binding"/>
    <property type="evidence" value="ECO:0007669"/>
    <property type="project" value="UniProtKB-KW"/>
</dbReference>
<dbReference type="PANTHER" id="PTHR43566">
    <property type="entry name" value="CONSERVED PROTEIN"/>
    <property type="match status" value="1"/>
</dbReference>
<feature type="domain" description="AAA" evidence="1">
    <location>
        <begin position="18"/>
        <end position="135"/>
    </location>
</feature>
<sequence length="386" mass="43220">MWIPRYIEPRLLRSAATRPALVLTGARQTGKTSTLRKLFPDYEFVSLDLPSEAEQAEKEPLAFLERHPSPVIIDEVQYAPALFRHLKTAIDADRGRNGRFLLTGSQKFTLMKGVADSLAGRVDVMELETLSLGEFRQSGSEIDLLSGIVRGGFPELHANREIDSVTFYSSYLATYLERDVRSLANVGSLRDFERFLRACALRSANLLNKADLARDVGIAPSTANQWISVLEASGQIVLLEPWFSNRTKSIVKTPKLYLADTGVLCALLGIRTAEELRQSPAVGAIWETYVFSELRHRERRAGRDRSLFFWRDRTREVDFVVETASGLELFEAKWSELPTVGDTTNLEFVRRVSDPVKIASGSIVCRAQHGFPLGAGFRAMPPTELE</sequence>
<evidence type="ECO:0000259" key="1">
    <source>
        <dbReference type="Pfam" id="PF13173"/>
    </source>
</evidence>
<dbReference type="EMBL" id="JAGQHS010000057">
    <property type="protein sequence ID" value="MCA9756533.1"/>
    <property type="molecule type" value="Genomic_DNA"/>
</dbReference>
<reference evidence="3" key="1">
    <citation type="submission" date="2020-04" db="EMBL/GenBank/DDBJ databases">
        <authorList>
            <person name="Zhang T."/>
        </authorList>
    </citation>
    <scope>NUCLEOTIDE SEQUENCE</scope>
    <source>
        <strain evidence="3">HKST-UBA02</strain>
    </source>
</reference>
<dbReference type="InterPro" id="IPR027417">
    <property type="entry name" value="P-loop_NTPase"/>
</dbReference>
<evidence type="ECO:0000313" key="3">
    <source>
        <dbReference type="EMBL" id="MCA9756533.1"/>
    </source>
</evidence>
<comment type="caution">
    <text evidence="3">The sequence shown here is derived from an EMBL/GenBank/DDBJ whole genome shotgun (WGS) entry which is preliminary data.</text>
</comment>
<name>A0A956SFP6_UNCEI</name>
<reference evidence="3" key="2">
    <citation type="journal article" date="2021" name="Microbiome">
        <title>Successional dynamics and alternative stable states in a saline activated sludge microbial community over 9 years.</title>
        <authorList>
            <person name="Wang Y."/>
            <person name="Ye J."/>
            <person name="Ju F."/>
            <person name="Liu L."/>
            <person name="Boyd J.A."/>
            <person name="Deng Y."/>
            <person name="Parks D.H."/>
            <person name="Jiang X."/>
            <person name="Yin X."/>
            <person name="Woodcroft B.J."/>
            <person name="Tyson G.W."/>
            <person name="Hugenholtz P."/>
            <person name="Polz M.F."/>
            <person name="Zhang T."/>
        </authorList>
    </citation>
    <scope>NUCLEOTIDE SEQUENCE</scope>
    <source>
        <strain evidence="3">HKST-UBA02</strain>
    </source>
</reference>
<organism evidence="3 4">
    <name type="scientific">Eiseniibacteriota bacterium</name>
    <dbReference type="NCBI Taxonomy" id="2212470"/>
    <lineage>
        <taxon>Bacteria</taxon>
        <taxon>Candidatus Eiseniibacteriota</taxon>
    </lineage>
</organism>
<dbReference type="PANTHER" id="PTHR43566:SF2">
    <property type="entry name" value="DUF4143 DOMAIN-CONTAINING PROTEIN"/>
    <property type="match status" value="1"/>
</dbReference>
<dbReference type="SUPFAM" id="SSF52540">
    <property type="entry name" value="P-loop containing nucleoside triphosphate hydrolases"/>
    <property type="match status" value="1"/>
</dbReference>
<proteinExistence type="predicted"/>
<protein>
    <submittedName>
        <fullName evidence="3">ATP-binding protein</fullName>
    </submittedName>
</protein>
<keyword evidence="3" id="KW-0067">ATP-binding</keyword>
<accession>A0A956SFP6</accession>
<dbReference type="Pfam" id="PF13635">
    <property type="entry name" value="DUF4143"/>
    <property type="match status" value="1"/>
</dbReference>
<dbReference type="InterPro" id="IPR041682">
    <property type="entry name" value="AAA_14"/>
</dbReference>
<dbReference type="Proteomes" id="UP000739538">
    <property type="component" value="Unassembled WGS sequence"/>
</dbReference>
<dbReference type="InterPro" id="IPR025420">
    <property type="entry name" value="DUF4143"/>
</dbReference>
<feature type="domain" description="DUF4143" evidence="2">
    <location>
        <begin position="177"/>
        <end position="335"/>
    </location>
</feature>
<keyword evidence="3" id="KW-0547">Nucleotide-binding</keyword>
<dbReference type="AlphaFoldDB" id="A0A956SFP6"/>
<dbReference type="Pfam" id="PF13173">
    <property type="entry name" value="AAA_14"/>
    <property type="match status" value="1"/>
</dbReference>
<gene>
    <name evidence="3" type="ORF">KDA27_12080</name>
</gene>